<gene>
    <name evidence="1" type="ORF">IAB07_02860</name>
</gene>
<dbReference type="AlphaFoldDB" id="A0A9D1MM00"/>
<evidence type="ECO:0000313" key="1">
    <source>
        <dbReference type="EMBL" id="HIU62694.1"/>
    </source>
</evidence>
<reference evidence="1" key="1">
    <citation type="submission" date="2020-10" db="EMBL/GenBank/DDBJ databases">
        <authorList>
            <person name="Gilroy R."/>
        </authorList>
    </citation>
    <scope>NUCLEOTIDE SEQUENCE</scope>
    <source>
        <strain evidence="1">9366</strain>
    </source>
</reference>
<comment type="caution">
    <text evidence="1">The sequence shown here is derived from an EMBL/GenBank/DDBJ whole genome shotgun (WGS) entry which is preliminary data.</text>
</comment>
<accession>A0A9D1MM00</accession>
<organism evidence="1 2">
    <name type="scientific">Candidatus Caccalectryoclostridium excrementigallinarum</name>
    <dbReference type="NCBI Taxonomy" id="2840710"/>
    <lineage>
        <taxon>Bacteria</taxon>
        <taxon>Bacillati</taxon>
        <taxon>Bacillota</taxon>
        <taxon>Clostridia</taxon>
        <taxon>Christensenellales</taxon>
        <taxon>Christensenellaceae</taxon>
        <taxon>Christensenellaceae incertae sedis</taxon>
        <taxon>Candidatus Caccalectryoclostridium</taxon>
    </lineage>
</organism>
<evidence type="ECO:0000313" key="2">
    <source>
        <dbReference type="Proteomes" id="UP000824145"/>
    </source>
</evidence>
<dbReference type="Proteomes" id="UP000824145">
    <property type="component" value="Unassembled WGS sequence"/>
</dbReference>
<reference evidence="1" key="2">
    <citation type="journal article" date="2021" name="PeerJ">
        <title>Extensive microbial diversity within the chicken gut microbiome revealed by metagenomics and culture.</title>
        <authorList>
            <person name="Gilroy R."/>
            <person name="Ravi A."/>
            <person name="Getino M."/>
            <person name="Pursley I."/>
            <person name="Horton D.L."/>
            <person name="Alikhan N.F."/>
            <person name="Baker D."/>
            <person name="Gharbi K."/>
            <person name="Hall N."/>
            <person name="Watson M."/>
            <person name="Adriaenssens E.M."/>
            <person name="Foster-Nyarko E."/>
            <person name="Jarju S."/>
            <person name="Secka A."/>
            <person name="Antonio M."/>
            <person name="Oren A."/>
            <person name="Chaudhuri R.R."/>
            <person name="La Ragione R."/>
            <person name="Hildebrand F."/>
            <person name="Pallen M.J."/>
        </authorList>
    </citation>
    <scope>NUCLEOTIDE SEQUENCE</scope>
    <source>
        <strain evidence="1">9366</strain>
    </source>
</reference>
<sequence>MKIEKDLLFYFYAIGYTRSALAKQSGKKLAELSQAIRAALQARATCSFYGALRPDSDTIRKELFSRRLLAMVGADRRRLLRALAETEGYELSKKPR</sequence>
<protein>
    <submittedName>
        <fullName evidence="1">Uncharacterized protein</fullName>
    </submittedName>
</protein>
<name>A0A9D1MM00_9FIRM</name>
<proteinExistence type="predicted"/>
<dbReference type="EMBL" id="DVNJ01000015">
    <property type="protein sequence ID" value="HIU62694.1"/>
    <property type="molecule type" value="Genomic_DNA"/>
</dbReference>